<evidence type="ECO:0000313" key="2">
    <source>
        <dbReference type="Proteomes" id="UP000256964"/>
    </source>
</evidence>
<organism evidence="1 2">
    <name type="scientific">Lentinus brumalis</name>
    <dbReference type="NCBI Taxonomy" id="2498619"/>
    <lineage>
        <taxon>Eukaryota</taxon>
        <taxon>Fungi</taxon>
        <taxon>Dikarya</taxon>
        <taxon>Basidiomycota</taxon>
        <taxon>Agaricomycotina</taxon>
        <taxon>Agaricomycetes</taxon>
        <taxon>Polyporales</taxon>
        <taxon>Polyporaceae</taxon>
        <taxon>Lentinus</taxon>
    </lineage>
</organism>
<dbReference type="EMBL" id="KZ857383">
    <property type="protein sequence ID" value="RDX55231.1"/>
    <property type="molecule type" value="Genomic_DNA"/>
</dbReference>
<keyword evidence="2" id="KW-1185">Reference proteome</keyword>
<protein>
    <submittedName>
        <fullName evidence="1">Uncharacterized protein</fullName>
    </submittedName>
</protein>
<accession>A0A371DRU2</accession>
<evidence type="ECO:0000313" key="1">
    <source>
        <dbReference type="EMBL" id="RDX55231.1"/>
    </source>
</evidence>
<reference evidence="1 2" key="1">
    <citation type="journal article" date="2018" name="Biotechnol. Biofuels">
        <title>Integrative visual omics of the white-rot fungus Polyporus brumalis exposes the biotechnological potential of its oxidative enzymes for delignifying raw plant biomass.</title>
        <authorList>
            <person name="Miyauchi S."/>
            <person name="Rancon A."/>
            <person name="Drula E."/>
            <person name="Hage H."/>
            <person name="Chaduli D."/>
            <person name="Favel A."/>
            <person name="Grisel S."/>
            <person name="Henrissat B."/>
            <person name="Herpoel-Gimbert I."/>
            <person name="Ruiz-Duenas F.J."/>
            <person name="Chevret D."/>
            <person name="Hainaut M."/>
            <person name="Lin J."/>
            <person name="Wang M."/>
            <person name="Pangilinan J."/>
            <person name="Lipzen A."/>
            <person name="Lesage-Meessen L."/>
            <person name="Navarro D."/>
            <person name="Riley R."/>
            <person name="Grigoriev I.V."/>
            <person name="Zhou S."/>
            <person name="Raouche S."/>
            <person name="Rosso M.N."/>
        </authorList>
    </citation>
    <scope>NUCLEOTIDE SEQUENCE [LARGE SCALE GENOMIC DNA]</scope>
    <source>
        <strain evidence="1 2">BRFM 1820</strain>
    </source>
</reference>
<dbReference type="AlphaFoldDB" id="A0A371DRU2"/>
<gene>
    <name evidence="1" type="ORF">OH76DRAFT_880468</name>
</gene>
<proteinExistence type="predicted"/>
<dbReference type="Proteomes" id="UP000256964">
    <property type="component" value="Unassembled WGS sequence"/>
</dbReference>
<sequence>MCGVGLGPERERERQSEDMFRPVWLPAWSTTLQADSTRTSSSQEAACACPSGPGCLCRVVVALSIVSSRARLFLCSWRLSDPSQMRPPVQIPTKVESSNLWPLAYRRIRCVTTRVTDSTLSPLGIRLTGLSTCRKDGPRQHSFLSHIGSSMYS</sequence>
<name>A0A371DRU2_9APHY</name>